<gene>
    <name evidence="1" type="ORF">SAMN05445850_4048</name>
</gene>
<sequence>MNSEGLSADLPVDWTDEESEFFMRAVEAIALAYKEQTITLEEAGDRICMVAVTRLGEAMGMDDSIRCMSRD</sequence>
<evidence type="ECO:0000313" key="1">
    <source>
        <dbReference type="EMBL" id="SDR44177.1"/>
    </source>
</evidence>
<organism evidence="1 2">
    <name type="scientific">Paraburkholderia tuberum</name>
    <dbReference type="NCBI Taxonomy" id="157910"/>
    <lineage>
        <taxon>Bacteria</taxon>
        <taxon>Pseudomonadati</taxon>
        <taxon>Pseudomonadota</taxon>
        <taxon>Betaproteobacteria</taxon>
        <taxon>Burkholderiales</taxon>
        <taxon>Burkholderiaceae</taxon>
        <taxon>Paraburkholderia</taxon>
    </lineage>
</organism>
<dbReference type="Proteomes" id="UP000199365">
    <property type="component" value="Unassembled WGS sequence"/>
</dbReference>
<name>A0A1H1J2E9_9BURK</name>
<keyword evidence="2" id="KW-1185">Reference proteome</keyword>
<dbReference type="AlphaFoldDB" id="A0A1H1J2E9"/>
<dbReference type="RefSeq" id="WP_090806299.1">
    <property type="nucleotide sequence ID" value="NZ_FNKX01000002.1"/>
</dbReference>
<reference evidence="2" key="1">
    <citation type="submission" date="2016-10" db="EMBL/GenBank/DDBJ databases">
        <authorList>
            <person name="Varghese N."/>
            <person name="Submissions S."/>
        </authorList>
    </citation>
    <scope>NUCLEOTIDE SEQUENCE [LARGE SCALE GENOMIC DNA]</scope>
    <source>
        <strain evidence="2">DUS833</strain>
    </source>
</reference>
<proteinExistence type="predicted"/>
<accession>A0A1H1J2E9</accession>
<protein>
    <submittedName>
        <fullName evidence="1">Uncharacterized protein</fullName>
    </submittedName>
</protein>
<evidence type="ECO:0000313" key="2">
    <source>
        <dbReference type="Proteomes" id="UP000199365"/>
    </source>
</evidence>
<dbReference type="EMBL" id="FNKX01000002">
    <property type="protein sequence ID" value="SDR44177.1"/>
    <property type="molecule type" value="Genomic_DNA"/>
</dbReference>